<name>A0A285VSL6_9MICO</name>
<keyword evidence="3" id="KW-1185">Reference proteome</keyword>
<organism evidence="2 3">
    <name type="scientific">Ornithinimicrobium cerasi</name>
    <dbReference type="NCBI Taxonomy" id="2248773"/>
    <lineage>
        <taxon>Bacteria</taxon>
        <taxon>Bacillati</taxon>
        <taxon>Actinomycetota</taxon>
        <taxon>Actinomycetes</taxon>
        <taxon>Micrococcales</taxon>
        <taxon>Ornithinimicrobiaceae</taxon>
        <taxon>Ornithinimicrobium</taxon>
    </lineage>
</organism>
<sequence>MSVAEPERRPGVISRVVSWLRAGYPGGVPTGDYVALLGVLRRRLSEAEIQAIAEELAAQRDLGLTSERVRELIREHSLLDPHEEDVARVSEVLASTGYPVEDEDEDEDEAEGEPDEAGRGLSPDP</sequence>
<gene>
    <name evidence="2" type="ORF">SAMN05421879_11069</name>
</gene>
<reference evidence="3" key="1">
    <citation type="submission" date="2017-08" db="EMBL/GenBank/DDBJ databases">
        <authorList>
            <person name="Varghese N."/>
            <person name="Submissions S."/>
        </authorList>
    </citation>
    <scope>NUCLEOTIDE SEQUENCE [LARGE SCALE GENOMIC DNA]</scope>
    <source>
        <strain evidence="3">USBA17B2</strain>
    </source>
</reference>
<dbReference type="AlphaFoldDB" id="A0A285VSL6"/>
<evidence type="ECO:0000256" key="1">
    <source>
        <dbReference type="SAM" id="MobiDB-lite"/>
    </source>
</evidence>
<dbReference type="EMBL" id="OBQK01000010">
    <property type="protein sequence ID" value="SOC57045.1"/>
    <property type="molecule type" value="Genomic_DNA"/>
</dbReference>
<feature type="region of interest" description="Disordered" evidence="1">
    <location>
        <begin position="84"/>
        <end position="125"/>
    </location>
</feature>
<feature type="compositionally biased region" description="Acidic residues" evidence="1">
    <location>
        <begin position="100"/>
        <end position="115"/>
    </location>
</feature>
<dbReference type="Pfam" id="PF11829">
    <property type="entry name" value="DUF3349"/>
    <property type="match status" value="1"/>
</dbReference>
<dbReference type="InterPro" id="IPR021784">
    <property type="entry name" value="DUF3349"/>
</dbReference>
<protein>
    <recommendedName>
        <fullName evidence="4">DUF3349 domain-containing protein</fullName>
    </recommendedName>
</protein>
<evidence type="ECO:0000313" key="3">
    <source>
        <dbReference type="Proteomes" id="UP000219688"/>
    </source>
</evidence>
<proteinExistence type="predicted"/>
<evidence type="ECO:0000313" key="2">
    <source>
        <dbReference type="EMBL" id="SOC57045.1"/>
    </source>
</evidence>
<dbReference type="Proteomes" id="UP000219688">
    <property type="component" value="Unassembled WGS sequence"/>
</dbReference>
<dbReference type="InterPro" id="IPR044918">
    <property type="entry name" value="DUF3349_helical"/>
</dbReference>
<dbReference type="Gene3D" id="1.10.150.430">
    <property type="entry name" value="DUF3349, helical bundle"/>
    <property type="match status" value="1"/>
</dbReference>
<dbReference type="RefSeq" id="WP_220388144.1">
    <property type="nucleotide sequence ID" value="NZ_OBQK01000010.1"/>
</dbReference>
<accession>A0A285VSL6</accession>
<evidence type="ECO:0008006" key="4">
    <source>
        <dbReference type="Google" id="ProtNLM"/>
    </source>
</evidence>